<dbReference type="CDD" id="cd02440">
    <property type="entry name" value="AdoMet_MTases"/>
    <property type="match status" value="1"/>
</dbReference>
<dbReference type="GO" id="GO:0032259">
    <property type="term" value="P:methylation"/>
    <property type="evidence" value="ECO:0007669"/>
    <property type="project" value="UniProtKB-KW"/>
</dbReference>
<accession>A0ABV9FSS4</accession>
<evidence type="ECO:0000313" key="3">
    <source>
        <dbReference type="Proteomes" id="UP001595914"/>
    </source>
</evidence>
<dbReference type="InterPro" id="IPR007848">
    <property type="entry name" value="Small_mtfrase_dom"/>
</dbReference>
<dbReference type="InterPro" id="IPR002052">
    <property type="entry name" value="DNA_methylase_N6_adenine_CS"/>
</dbReference>
<sequence>MTTAPEPGDSAAADAVTWVEDGTSRSAPWLTTGSQKPPKKVVVVDDALRADDAMRLTSEGAALLWRGDYQGARQLLDALKRRLDRLRVKADPDPAVTFHRHRQARGHRTRILGMVLIELGDDFAVDLRRAPDIRAACRAAYGDDAAPGVASLQELLGAVGAHEWRRRGVEIPALGARIHPHYGVFAPTRNEYVDLVAEAELPAAATAPGSVAFDIGTGTGVLAAVLARRGVARVVATDIEARAVACAADNVDRLGYGDRVEVVRTDVFPDGRADLLLCNPPWVPASPTSSLEMGVFDRRGQMLADFVRGIPGHLTDGGEAWLVLSDLAERLGLRTREQLTDLFEGSGLTVLGRVDTRPRHPRAVEGDAGTGAGRDPLATARTAEVVSLWRLASRHA</sequence>
<dbReference type="SUPFAM" id="SSF53335">
    <property type="entry name" value="S-adenosyl-L-methionine-dependent methyltransferases"/>
    <property type="match status" value="1"/>
</dbReference>
<dbReference type="Proteomes" id="UP001595914">
    <property type="component" value="Unassembled WGS sequence"/>
</dbReference>
<comment type="caution">
    <text evidence="2">The sequence shown here is derived from an EMBL/GenBank/DDBJ whole genome shotgun (WGS) entry which is preliminary data.</text>
</comment>
<feature type="domain" description="Methyltransferase small" evidence="1">
    <location>
        <begin position="178"/>
        <end position="325"/>
    </location>
</feature>
<dbReference type="InterPro" id="IPR050320">
    <property type="entry name" value="N5-glutamine_MTase"/>
</dbReference>
<evidence type="ECO:0000259" key="1">
    <source>
        <dbReference type="Pfam" id="PF05175"/>
    </source>
</evidence>
<dbReference type="GO" id="GO:0008168">
    <property type="term" value="F:methyltransferase activity"/>
    <property type="evidence" value="ECO:0007669"/>
    <property type="project" value="UniProtKB-KW"/>
</dbReference>
<keyword evidence="3" id="KW-1185">Reference proteome</keyword>
<evidence type="ECO:0000313" key="2">
    <source>
        <dbReference type="EMBL" id="MFC4604842.1"/>
    </source>
</evidence>
<protein>
    <submittedName>
        <fullName evidence="2">Methyltransferase</fullName>
    </submittedName>
</protein>
<reference evidence="3" key="1">
    <citation type="journal article" date="2019" name="Int. J. Syst. Evol. Microbiol.">
        <title>The Global Catalogue of Microorganisms (GCM) 10K type strain sequencing project: providing services to taxonomists for standard genome sequencing and annotation.</title>
        <authorList>
            <consortium name="The Broad Institute Genomics Platform"/>
            <consortium name="The Broad Institute Genome Sequencing Center for Infectious Disease"/>
            <person name="Wu L."/>
            <person name="Ma J."/>
        </authorList>
    </citation>
    <scope>NUCLEOTIDE SEQUENCE [LARGE SCALE GENOMIC DNA]</scope>
    <source>
        <strain evidence="3">CCUG 54520</strain>
    </source>
</reference>
<proteinExistence type="predicted"/>
<organism evidence="2 3">
    <name type="scientific">Rhodococcus kronopolitis</name>
    <dbReference type="NCBI Taxonomy" id="1460226"/>
    <lineage>
        <taxon>Bacteria</taxon>
        <taxon>Bacillati</taxon>
        <taxon>Actinomycetota</taxon>
        <taxon>Actinomycetes</taxon>
        <taxon>Mycobacteriales</taxon>
        <taxon>Nocardiaceae</taxon>
        <taxon>Rhodococcus</taxon>
    </lineage>
</organism>
<dbReference type="PANTHER" id="PTHR18895:SF74">
    <property type="entry name" value="MTRF1L RELEASE FACTOR GLUTAMINE METHYLTRANSFERASE"/>
    <property type="match status" value="1"/>
</dbReference>
<keyword evidence="2" id="KW-0808">Transferase</keyword>
<keyword evidence="2" id="KW-0489">Methyltransferase</keyword>
<dbReference type="Pfam" id="PF05175">
    <property type="entry name" value="MTS"/>
    <property type="match status" value="1"/>
</dbReference>
<dbReference type="InterPro" id="IPR029063">
    <property type="entry name" value="SAM-dependent_MTases_sf"/>
</dbReference>
<name>A0ABV9FSS4_9NOCA</name>
<dbReference type="PANTHER" id="PTHR18895">
    <property type="entry name" value="HEMK METHYLTRANSFERASE"/>
    <property type="match status" value="1"/>
</dbReference>
<dbReference type="RefSeq" id="WP_378417976.1">
    <property type="nucleotide sequence ID" value="NZ_JBHSFO010000008.1"/>
</dbReference>
<dbReference type="EMBL" id="JBHSFO010000008">
    <property type="protein sequence ID" value="MFC4604842.1"/>
    <property type="molecule type" value="Genomic_DNA"/>
</dbReference>
<gene>
    <name evidence="2" type="ORF">ACFO6S_14185</name>
</gene>
<dbReference type="Gene3D" id="3.40.50.150">
    <property type="entry name" value="Vaccinia Virus protein VP39"/>
    <property type="match status" value="1"/>
</dbReference>
<dbReference type="PROSITE" id="PS00092">
    <property type="entry name" value="N6_MTASE"/>
    <property type="match status" value="1"/>
</dbReference>